<feature type="domain" description="VRR-NUC" evidence="8">
    <location>
        <begin position="510"/>
        <end position="619"/>
    </location>
</feature>
<reference evidence="9 10" key="1">
    <citation type="submission" date="2020-12" db="EMBL/GenBank/DDBJ databases">
        <title>Draft genome sequences of nine environmental bacterial isolates colonizing plastic.</title>
        <authorList>
            <person name="Borre I."/>
            <person name="Sonnenschein E.C."/>
        </authorList>
    </citation>
    <scope>NUCLEOTIDE SEQUENCE [LARGE SCALE GENOMIC DNA]</scope>
    <source>
        <strain evidence="9 10">IB30</strain>
    </source>
</reference>
<dbReference type="Pfam" id="PF21315">
    <property type="entry name" value="FAN1_HTH"/>
    <property type="match status" value="1"/>
</dbReference>
<name>A0ABS0WF81_9ALTE</name>
<dbReference type="EMBL" id="JAEILT010000016">
    <property type="protein sequence ID" value="MBJ2137102.1"/>
    <property type="molecule type" value="Genomic_DNA"/>
</dbReference>
<gene>
    <name evidence="9" type="ORF">JEU11_11625</name>
</gene>
<dbReference type="InterPro" id="IPR006054">
    <property type="entry name" value="DnaQ"/>
</dbReference>
<dbReference type="NCBIfam" id="TIGR00573">
    <property type="entry name" value="dnaq"/>
    <property type="match status" value="1"/>
</dbReference>
<keyword evidence="5" id="KW-0269">Exonuclease</keyword>
<proteinExistence type="predicted"/>
<dbReference type="EC" id="2.7.7.7" evidence="2"/>
<evidence type="ECO:0000256" key="6">
    <source>
        <dbReference type="ARBA" id="ARBA00049244"/>
    </source>
</evidence>
<dbReference type="Proteomes" id="UP000649232">
    <property type="component" value="Unassembled WGS sequence"/>
</dbReference>
<dbReference type="PANTHER" id="PTHR30231:SF37">
    <property type="entry name" value="EXODEOXYRIBONUCLEASE 10"/>
    <property type="match status" value="1"/>
</dbReference>
<evidence type="ECO:0000259" key="8">
    <source>
        <dbReference type="SMART" id="SM00990"/>
    </source>
</evidence>
<evidence type="ECO:0000256" key="4">
    <source>
        <dbReference type="ARBA" id="ARBA00022801"/>
    </source>
</evidence>
<dbReference type="CDD" id="cd06127">
    <property type="entry name" value="DEDDh"/>
    <property type="match status" value="1"/>
</dbReference>
<organism evidence="9 10">
    <name type="scientific">Paraglaciecola chathamensis</name>
    <dbReference type="NCBI Taxonomy" id="368405"/>
    <lineage>
        <taxon>Bacteria</taxon>
        <taxon>Pseudomonadati</taxon>
        <taxon>Pseudomonadota</taxon>
        <taxon>Gammaproteobacteria</taxon>
        <taxon>Alteromonadales</taxon>
        <taxon>Alteromonadaceae</taxon>
        <taxon>Paraglaciecola</taxon>
    </lineage>
</organism>
<evidence type="ECO:0000313" key="10">
    <source>
        <dbReference type="Proteomes" id="UP000649232"/>
    </source>
</evidence>
<dbReference type="SUPFAM" id="SSF53098">
    <property type="entry name" value="Ribonuclease H-like"/>
    <property type="match status" value="1"/>
</dbReference>
<dbReference type="InterPro" id="IPR013520">
    <property type="entry name" value="Ribonucl_H"/>
</dbReference>
<dbReference type="Gene3D" id="3.40.1350.10">
    <property type="match status" value="1"/>
</dbReference>
<protein>
    <recommendedName>
        <fullName evidence="2">DNA-directed DNA polymerase</fullName>
        <ecNumber evidence="2">2.7.7.7</ecNumber>
    </recommendedName>
</protein>
<evidence type="ECO:0000313" key="9">
    <source>
        <dbReference type="EMBL" id="MBJ2137102.1"/>
    </source>
</evidence>
<evidence type="ECO:0000259" key="7">
    <source>
        <dbReference type="SMART" id="SM00479"/>
    </source>
</evidence>
<dbReference type="Pfam" id="PF08774">
    <property type="entry name" value="VRR_NUC"/>
    <property type="match status" value="1"/>
</dbReference>
<feature type="domain" description="Exonuclease" evidence="7">
    <location>
        <begin position="626"/>
        <end position="791"/>
    </location>
</feature>
<keyword evidence="3" id="KW-0540">Nuclease</keyword>
<dbReference type="InterPro" id="IPR049125">
    <property type="entry name" value="FAN1-like_WH"/>
</dbReference>
<comment type="catalytic activity">
    <reaction evidence="6">
        <text>DNA(n) + a 2'-deoxyribonucleoside 5'-triphosphate = DNA(n+1) + diphosphate</text>
        <dbReference type="Rhea" id="RHEA:22508"/>
        <dbReference type="Rhea" id="RHEA-COMP:17339"/>
        <dbReference type="Rhea" id="RHEA-COMP:17340"/>
        <dbReference type="ChEBI" id="CHEBI:33019"/>
        <dbReference type="ChEBI" id="CHEBI:61560"/>
        <dbReference type="ChEBI" id="CHEBI:173112"/>
        <dbReference type="EC" id="2.7.7.7"/>
    </reaction>
</comment>
<dbReference type="SMART" id="SM00990">
    <property type="entry name" value="VRR_NUC"/>
    <property type="match status" value="1"/>
</dbReference>
<dbReference type="SMART" id="SM00479">
    <property type="entry name" value="EXOIII"/>
    <property type="match status" value="1"/>
</dbReference>
<dbReference type="Gene3D" id="3.30.420.10">
    <property type="entry name" value="Ribonuclease H-like superfamily/Ribonuclease H"/>
    <property type="match status" value="1"/>
</dbReference>
<dbReference type="InterPro" id="IPR011856">
    <property type="entry name" value="tRNA_endonuc-like_dom_sf"/>
</dbReference>
<evidence type="ECO:0000256" key="5">
    <source>
        <dbReference type="ARBA" id="ARBA00022839"/>
    </source>
</evidence>
<accession>A0ABS0WF81</accession>
<dbReference type="PANTHER" id="PTHR30231">
    <property type="entry name" value="DNA POLYMERASE III SUBUNIT EPSILON"/>
    <property type="match status" value="1"/>
</dbReference>
<evidence type="ECO:0000256" key="1">
    <source>
        <dbReference type="ARBA" id="ARBA00001946"/>
    </source>
</evidence>
<comment type="caution">
    <text evidence="9">The sequence shown here is derived from an EMBL/GenBank/DDBJ whole genome shotgun (WGS) entry which is preliminary data.</text>
</comment>
<comment type="cofactor">
    <cofactor evidence="1">
        <name>Mg(2+)</name>
        <dbReference type="ChEBI" id="CHEBI:18420"/>
    </cofactor>
</comment>
<keyword evidence="4" id="KW-0378">Hydrolase</keyword>
<evidence type="ECO:0000256" key="3">
    <source>
        <dbReference type="ARBA" id="ARBA00022722"/>
    </source>
</evidence>
<dbReference type="InterPro" id="IPR012337">
    <property type="entry name" value="RNaseH-like_sf"/>
</dbReference>
<dbReference type="Pfam" id="PF00929">
    <property type="entry name" value="RNase_T"/>
    <property type="match status" value="1"/>
</dbReference>
<dbReference type="InterPro" id="IPR036397">
    <property type="entry name" value="RNaseH_sf"/>
</dbReference>
<evidence type="ECO:0000256" key="2">
    <source>
        <dbReference type="ARBA" id="ARBA00012417"/>
    </source>
</evidence>
<sequence length="792" mass="90789">MNDINKVSQDVTPSVKPANTVLVLPEKYYLDHFNEFITYTEVHCASLLSSPHIEFIQRFKQLQHNTQCMFVRAVNRKGPFIACSKMLAYEEIENCQQQLDALLEIGTLRHVKKSDVSLLLGTLNKAQLVELLCAQNVLFKKSAPKAELLRLAKALTPSAVIQHEVCDDIKVKTFVNEWQYLLFLFFGNLKSALDKFSMRDLGVLKTRSKSKQQGPRFDDIEQAQSAFYFAQLQQLVQQQLATINEQELLVLAQNQAVQQSPVGIIANEYAAHFWYEIGCALFALDNGSAKTQALAFWRLSSHQKAQERSIRETYKLDKAQAKSALEAILESPKDDELSLFAFDFYQRKFNQAKLSVRTQRLREHSTKLYIDEVYKDRVELGVKRYYETLSLPDEKCALGEKNAVYQSEFISERKEQPLKNAQELQNGQQSVEHTRVSHTQVYRTENRLFRALFGLTFWHELFNEAQRATGSEFDRTPRLIKENGLYQELEEQVEARLALFTQHHPHATTSHAMGYITQVASRHYGQPNGIFRWHSKMLEIIGVFLQHVDGQCVASHLRAMAKNYQGLKDGYPDLMVIEHQQLRFEEVKAPGDQLRANQLVSIDALQNAGFNVGVCQVEWRYNPQQPYVVVDVETTGGCKPGHRITEIGAVKVINGRVVDSWSSLINPERRVPHFITHLTGISNDMVEDAPLFCEVIDDLECFMQDCIFVAHNVNFDYGFFKLEYARLERSFSMPKLCTVREMRKYYPGSKSYSLGNLTKEYGLSLDNHHRALCDAQAAAELLIMVNEKKCHA</sequence>
<dbReference type="RefSeq" id="WP_198824791.1">
    <property type="nucleotide sequence ID" value="NZ_JAEILT010000016.1"/>
</dbReference>
<dbReference type="InterPro" id="IPR014883">
    <property type="entry name" value="VRR_NUC"/>
</dbReference>